<feature type="transmembrane region" description="Helical" evidence="6">
    <location>
        <begin position="18"/>
        <end position="40"/>
    </location>
</feature>
<evidence type="ECO:0000256" key="1">
    <source>
        <dbReference type="ARBA" id="ARBA00004370"/>
    </source>
</evidence>
<organism evidence="8 9">
    <name type="scientific">Cetraspora pellucida</name>
    <dbReference type="NCBI Taxonomy" id="1433469"/>
    <lineage>
        <taxon>Eukaryota</taxon>
        <taxon>Fungi</taxon>
        <taxon>Fungi incertae sedis</taxon>
        <taxon>Mucoromycota</taxon>
        <taxon>Glomeromycotina</taxon>
        <taxon>Glomeromycetes</taxon>
        <taxon>Diversisporales</taxon>
        <taxon>Gigasporaceae</taxon>
        <taxon>Cetraspora</taxon>
    </lineage>
</organism>
<dbReference type="OrthoDB" id="294541at2759"/>
<sequence length="621" mass="68057">MTGPGLVTIPLLFQTAGWFIPLLAFIIAILLSGAASLLLCESLSAQPENERFQKKIEFTRLASTLITNKYQRRFIQFVLFVTFESLIISSIIISSQTMDSLAISVFGKTCGIGIYPTKGVFCVSEQSATGSPFGESYMLLTVGYFITLVTVVPLGVMDLVDNIKVQVVTWIITFIVHGLQQDLVPFIGNDQSQVVGTVLYNYAFITTIPSWVNDTDQNVSIRKSVLYSIIISTISYILLGVLGGMAYTMSAASNIIAVINKSNERTVISLVTTYLFPVAALITSVPRVALDYYPSIPNRILAQFVYELDDETQKTVKNDADLVKSVISTPEKLRRNPSSMSDISIKSVLMIDEHPPFPIVVSPPSPGLRPLDNHSHDSIHLTPHPSSTPRRRRSRSPSRSRSLSRSSSKIGVDSIEVHQVHSPDKHIDVIIINTDALSNNPKLADSPTFLSVPSPHSEVENRDRDLSCSPPGHMTSVATESDAKGYHLSAPLSLVARTTFSRRKSTSRLTIVTTPAITISDESCDNDVNDNLQNNLSIHSCHSSVTCPPSPLSIYEEKMSSIFNEAEHARYFEPFKAFPGLTSTHGILIAKFGGTMAILMAFGILTYDFVQLGMGTNVFAN</sequence>
<evidence type="ECO:0000256" key="5">
    <source>
        <dbReference type="SAM" id="MobiDB-lite"/>
    </source>
</evidence>
<dbReference type="AlphaFoldDB" id="A0A9N8VGJ5"/>
<feature type="compositionally biased region" description="Basic and acidic residues" evidence="5">
    <location>
        <begin position="457"/>
        <end position="466"/>
    </location>
</feature>
<feature type="transmembrane region" description="Helical" evidence="6">
    <location>
        <begin position="137"/>
        <end position="160"/>
    </location>
</feature>
<accession>A0A9N8VGJ5</accession>
<keyword evidence="9" id="KW-1185">Reference proteome</keyword>
<feature type="compositionally biased region" description="Low complexity" evidence="5">
    <location>
        <begin position="399"/>
        <end position="408"/>
    </location>
</feature>
<keyword evidence="4 6" id="KW-0472">Membrane</keyword>
<evidence type="ECO:0000256" key="3">
    <source>
        <dbReference type="ARBA" id="ARBA00022989"/>
    </source>
</evidence>
<dbReference type="Proteomes" id="UP000789759">
    <property type="component" value="Unassembled WGS sequence"/>
</dbReference>
<feature type="transmembrane region" description="Helical" evidence="6">
    <location>
        <begin position="224"/>
        <end position="247"/>
    </location>
</feature>
<evidence type="ECO:0000313" key="9">
    <source>
        <dbReference type="Proteomes" id="UP000789759"/>
    </source>
</evidence>
<feature type="transmembrane region" description="Helical" evidence="6">
    <location>
        <begin position="588"/>
        <end position="607"/>
    </location>
</feature>
<comment type="caution">
    <text evidence="8">The sequence shown here is derived from an EMBL/GenBank/DDBJ whole genome shotgun (WGS) entry which is preliminary data.</text>
</comment>
<keyword evidence="2 6" id="KW-0812">Transmembrane</keyword>
<dbReference type="PANTHER" id="PTHR16189">
    <property type="entry name" value="TRANSMEMBRANE PROTEIN 104-RELATED"/>
    <property type="match status" value="1"/>
</dbReference>
<gene>
    <name evidence="8" type="ORF">CPELLU_LOCUS306</name>
</gene>
<evidence type="ECO:0000256" key="2">
    <source>
        <dbReference type="ARBA" id="ARBA00022692"/>
    </source>
</evidence>
<feature type="compositionally biased region" description="Basic residues" evidence="5">
    <location>
        <begin position="389"/>
        <end position="398"/>
    </location>
</feature>
<protein>
    <submittedName>
        <fullName evidence="8">13435_t:CDS:1</fullName>
    </submittedName>
</protein>
<name>A0A9N8VGJ5_9GLOM</name>
<proteinExistence type="predicted"/>
<keyword evidence="3 6" id="KW-1133">Transmembrane helix</keyword>
<feature type="transmembrane region" description="Helical" evidence="6">
    <location>
        <begin position="167"/>
        <end position="188"/>
    </location>
</feature>
<reference evidence="8" key="1">
    <citation type="submission" date="2021-06" db="EMBL/GenBank/DDBJ databases">
        <authorList>
            <person name="Kallberg Y."/>
            <person name="Tangrot J."/>
            <person name="Rosling A."/>
        </authorList>
    </citation>
    <scope>NUCLEOTIDE SEQUENCE</scope>
    <source>
        <strain evidence="8">FL966</strain>
    </source>
</reference>
<comment type="subcellular location">
    <subcellularLocation>
        <location evidence="1">Membrane</location>
    </subcellularLocation>
</comment>
<evidence type="ECO:0000259" key="7">
    <source>
        <dbReference type="Pfam" id="PF01490"/>
    </source>
</evidence>
<dbReference type="InterPro" id="IPR013057">
    <property type="entry name" value="AA_transpt_TM"/>
</dbReference>
<feature type="transmembrane region" description="Helical" evidence="6">
    <location>
        <begin position="267"/>
        <end position="290"/>
    </location>
</feature>
<feature type="region of interest" description="Disordered" evidence="5">
    <location>
        <begin position="451"/>
        <end position="470"/>
    </location>
</feature>
<feature type="transmembrane region" description="Helical" evidence="6">
    <location>
        <begin position="194"/>
        <end position="212"/>
    </location>
</feature>
<dbReference type="GO" id="GO:0016020">
    <property type="term" value="C:membrane"/>
    <property type="evidence" value="ECO:0007669"/>
    <property type="project" value="UniProtKB-SubCell"/>
</dbReference>
<evidence type="ECO:0000256" key="4">
    <source>
        <dbReference type="ARBA" id="ARBA00023136"/>
    </source>
</evidence>
<dbReference type="EMBL" id="CAJVQA010000074">
    <property type="protein sequence ID" value="CAG8454272.1"/>
    <property type="molecule type" value="Genomic_DNA"/>
</dbReference>
<feature type="domain" description="Amino acid transporter transmembrane" evidence="7">
    <location>
        <begin position="1"/>
        <end position="287"/>
    </location>
</feature>
<feature type="transmembrane region" description="Helical" evidence="6">
    <location>
        <begin position="74"/>
        <end position="93"/>
    </location>
</feature>
<dbReference type="PANTHER" id="PTHR16189:SF3">
    <property type="entry name" value="AMINO ACID TRANSPORTER TRANSMEMBRANE DOMAIN-CONTAINING PROTEIN"/>
    <property type="match status" value="1"/>
</dbReference>
<evidence type="ECO:0000256" key="6">
    <source>
        <dbReference type="SAM" id="Phobius"/>
    </source>
</evidence>
<feature type="region of interest" description="Disordered" evidence="5">
    <location>
        <begin position="361"/>
        <end position="410"/>
    </location>
</feature>
<dbReference type="Pfam" id="PF01490">
    <property type="entry name" value="Aa_trans"/>
    <property type="match status" value="1"/>
</dbReference>
<evidence type="ECO:0000313" key="8">
    <source>
        <dbReference type="EMBL" id="CAG8454272.1"/>
    </source>
</evidence>